<dbReference type="EMBL" id="CAJVQB010104444">
    <property type="protein sequence ID" value="CAG8851134.1"/>
    <property type="molecule type" value="Genomic_DNA"/>
</dbReference>
<protein>
    <submittedName>
        <fullName evidence="1">26385_t:CDS:1</fullName>
    </submittedName>
</protein>
<evidence type="ECO:0000313" key="2">
    <source>
        <dbReference type="Proteomes" id="UP000789901"/>
    </source>
</evidence>
<feature type="non-terminal residue" evidence="1">
    <location>
        <position position="1"/>
    </location>
</feature>
<accession>A0ABN7XBH6</accession>
<evidence type="ECO:0000313" key="1">
    <source>
        <dbReference type="EMBL" id="CAG8851134.1"/>
    </source>
</evidence>
<sequence length="46" mass="5517">DPMENEYELKELRSLESPERKLIMQAKLNKELKEKMLATLTRNLNQ</sequence>
<reference evidence="1 2" key="1">
    <citation type="submission" date="2021-06" db="EMBL/GenBank/DDBJ databases">
        <authorList>
            <person name="Kallberg Y."/>
            <person name="Tangrot J."/>
            <person name="Rosling A."/>
        </authorList>
    </citation>
    <scope>NUCLEOTIDE SEQUENCE [LARGE SCALE GENOMIC DNA]</scope>
    <source>
        <strain evidence="1 2">120-4 pot B 10/14</strain>
    </source>
</reference>
<proteinExistence type="predicted"/>
<comment type="caution">
    <text evidence="1">The sequence shown here is derived from an EMBL/GenBank/DDBJ whole genome shotgun (WGS) entry which is preliminary data.</text>
</comment>
<organism evidence="1 2">
    <name type="scientific">Gigaspora margarita</name>
    <dbReference type="NCBI Taxonomy" id="4874"/>
    <lineage>
        <taxon>Eukaryota</taxon>
        <taxon>Fungi</taxon>
        <taxon>Fungi incertae sedis</taxon>
        <taxon>Mucoromycota</taxon>
        <taxon>Glomeromycotina</taxon>
        <taxon>Glomeromycetes</taxon>
        <taxon>Diversisporales</taxon>
        <taxon>Gigasporaceae</taxon>
        <taxon>Gigaspora</taxon>
    </lineage>
</organism>
<dbReference type="Proteomes" id="UP000789901">
    <property type="component" value="Unassembled WGS sequence"/>
</dbReference>
<keyword evidence="2" id="KW-1185">Reference proteome</keyword>
<gene>
    <name evidence="1" type="ORF">GMARGA_LOCUS40579</name>
</gene>
<name>A0ABN7XBH6_GIGMA</name>